<dbReference type="RefSeq" id="WP_073015909.1">
    <property type="nucleotide sequence ID" value="NZ_FQXU01000003.1"/>
</dbReference>
<organism evidence="1 2">
    <name type="scientific">Clostridium intestinale DSM 6191</name>
    <dbReference type="NCBI Taxonomy" id="1121320"/>
    <lineage>
        <taxon>Bacteria</taxon>
        <taxon>Bacillati</taxon>
        <taxon>Bacillota</taxon>
        <taxon>Clostridia</taxon>
        <taxon>Eubacteriales</taxon>
        <taxon>Clostridiaceae</taxon>
        <taxon>Clostridium</taxon>
    </lineage>
</organism>
<dbReference type="AlphaFoldDB" id="A0A1M5TH37"/>
<accession>A0A1M5TH37</accession>
<dbReference type="Proteomes" id="UP000184241">
    <property type="component" value="Unassembled WGS sequence"/>
</dbReference>
<sequence length="107" mass="12528">MKIKIGFENEDGSEEIKVFESLKLKGRALRRYLEVQDVLEDAQRVGVFNTSHFDLMMEFIVECFGNKFTTDELLDGVDIEDIYLHYKTLSKEIQDKTTKKMKNISKN</sequence>
<gene>
    <name evidence="1" type="ORF">SAMN02745941_00212</name>
</gene>
<dbReference type="NCBIfam" id="NF047360">
    <property type="entry name" value="tail_chap_PVL"/>
    <property type="match status" value="1"/>
</dbReference>
<dbReference type="EMBL" id="FQXU01000003">
    <property type="protein sequence ID" value="SHH49971.1"/>
    <property type="molecule type" value="Genomic_DNA"/>
</dbReference>
<reference evidence="1 2" key="1">
    <citation type="submission" date="2016-11" db="EMBL/GenBank/DDBJ databases">
        <authorList>
            <person name="Jaros S."/>
            <person name="Januszkiewicz K."/>
            <person name="Wedrychowicz H."/>
        </authorList>
    </citation>
    <scope>NUCLEOTIDE SEQUENCE [LARGE SCALE GENOMIC DNA]</scope>
    <source>
        <strain evidence="1 2">DSM 6191</strain>
    </source>
</reference>
<dbReference type="Pfam" id="PF23857">
    <property type="entry name" value="Phage_TAC_19"/>
    <property type="match status" value="1"/>
</dbReference>
<name>A0A1M5TH37_9CLOT</name>
<protein>
    <submittedName>
        <fullName evidence="1">Uncharacterized protein</fullName>
    </submittedName>
</protein>
<proteinExistence type="predicted"/>
<evidence type="ECO:0000313" key="2">
    <source>
        <dbReference type="Proteomes" id="UP000184241"/>
    </source>
</evidence>
<evidence type="ECO:0000313" key="1">
    <source>
        <dbReference type="EMBL" id="SHH49971.1"/>
    </source>
</evidence>
<dbReference type="InterPro" id="IPR057006">
    <property type="entry name" value="Phage_TAC_19"/>
</dbReference>